<dbReference type="AlphaFoldDB" id="A0A7M7KNA4"/>
<comment type="catalytic activity">
    <reaction evidence="10">
        <text>an alpha-D-Man-(1-&gt;2)-alpha-D-Man-(1-&gt;2)-alpha-D-Man-(1-&gt;3)-[alpha-D-Man-(1-&gt;6)]-beta-D-Man-(1-&gt;4)-beta-D-GlcNAc-(1-&gt;4)-alpha-D-GlcNAc-diphospho-di-trans,poly-cis-dolichol + a di-trans,poly-cis-dolichyl beta-D-mannosyl phosphate = an alpha-D-Man-(1-&gt;2)-alpha-D-Man-(1-&gt;2)-alpha-D-Man-(1-&gt;3)-[alpha-D-Man-(1-&gt;3)-alpha-D-Man-(1-&gt;6)]-beta-D-Man-(1-&gt;4)-beta-D-GlcNAc-(1-&gt;4)-alpha-D-GlcNAc-diphospho-di-trans,poly-cis-dolichol + a di-trans,poly-cis-dolichyl phosphate + H(+)</text>
        <dbReference type="Rhea" id="RHEA:29527"/>
        <dbReference type="Rhea" id="RHEA-COMP:19498"/>
        <dbReference type="Rhea" id="RHEA-COMP:19501"/>
        <dbReference type="Rhea" id="RHEA-COMP:19516"/>
        <dbReference type="Rhea" id="RHEA-COMP:19517"/>
        <dbReference type="ChEBI" id="CHEBI:15378"/>
        <dbReference type="ChEBI" id="CHEBI:57683"/>
        <dbReference type="ChEBI" id="CHEBI:58211"/>
        <dbReference type="ChEBI" id="CHEBI:132515"/>
        <dbReference type="ChEBI" id="CHEBI:132516"/>
        <dbReference type="EC" id="2.4.1.258"/>
    </reaction>
    <physiologicalReaction direction="left-to-right" evidence="10">
        <dbReference type="Rhea" id="RHEA:29528"/>
    </physiologicalReaction>
</comment>
<dbReference type="Pfam" id="PF05208">
    <property type="entry name" value="ALG3"/>
    <property type="match status" value="1"/>
</dbReference>
<dbReference type="PANTHER" id="PTHR12646:SF0">
    <property type="entry name" value="DOL-P-MAN:MAN(5)GLCNAC(2)-PP-DOL ALPHA-1,3-MANNOSYLTRANSFERASE"/>
    <property type="match status" value="1"/>
</dbReference>
<feature type="transmembrane region" description="Helical" evidence="11">
    <location>
        <begin position="111"/>
        <end position="129"/>
    </location>
</feature>
<feature type="transmembrane region" description="Helical" evidence="11">
    <location>
        <begin position="380"/>
        <end position="400"/>
    </location>
</feature>
<evidence type="ECO:0000313" key="12">
    <source>
        <dbReference type="EnsemblMetazoa" id="XP_022668293"/>
    </source>
</evidence>
<feature type="transmembrane region" description="Helical" evidence="11">
    <location>
        <begin position="218"/>
        <end position="237"/>
    </location>
</feature>
<dbReference type="Proteomes" id="UP000594260">
    <property type="component" value="Unplaced"/>
</dbReference>
<dbReference type="OMA" id="PERYGIH"/>
<evidence type="ECO:0000256" key="7">
    <source>
        <dbReference type="ARBA" id="ARBA00022824"/>
    </source>
</evidence>
<keyword evidence="5" id="KW-0808">Transferase</keyword>
<evidence type="ECO:0000256" key="11">
    <source>
        <dbReference type="SAM" id="Phobius"/>
    </source>
</evidence>
<dbReference type="EnsemblMetazoa" id="XM_022812558">
    <property type="protein sequence ID" value="XP_022668293"/>
    <property type="gene ID" value="LOC111253320"/>
</dbReference>
<dbReference type="RefSeq" id="XP_022668293.1">
    <property type="nucleotide sequence ID" value="XM_022812558.1"/>
</dbReference>
<evidence type="ECO:0000256" key="9">
    <source>
        <dbReference type="ARBA" id="ARBA00023136"/>
    </source>
</evidence>
<dbReference type="GeneID" id="111253320"/>
<evidence type="ECO:0000256" key="4">
    <source>
        <dbReference type="ARBA" id="ARBA00022676"/>
    </source>
</evidence>
<dbReference type="GO" id="GO:0052925">
    <property type="term" value="F:dol-P-Man:Man(5)GlcNAc(2)-PP-Dol alpha-1,3-mannosyltransferase activity"/>
    <property type="evidence" value="ECO:0007669"/>
    <property type="project" value="UniProtKB-EC"/>
</dbReference>
<sequence length="413" mass="47895">MKGLRLKSRIRGATSTLKDLLFNPDRLTVVSYTLLSIELVLNVFIINKVNYTEIDWQSYMQEVEGVLNGTTDYALLKGDTGPLVYPAGFVYIFSALYFVTKQGHNVRLAQYIFAGMYLLLLHVVFRLYTKTRRVPPYVLVLMSASSYRIHSIFVLRLFNDGVAMLILYVALALFTRKYWVLGCFMYSVAVSVKMNILLFAPALLFILLSTNGYMKTLLNLGVCGIVQLVAALPFLVANYRSYLMRSFDLGRVFEYRWTVNWRCIPEWLFLDRTFHITLLSLHVVVLLCFLPKFISYSCIQKVETHSGKLFLYLPDQILLPMFASNLIGIAFARSLHYQFYVWYYHSIPYILWSLPLTPLAKLLIWGLLEMSWNTYPSTVFSSLILHACHLTVLSCLWFLWPRKTRLILKSKKE</sequence>
<keyword evidence="8 11" id="KW-1133">Transmembrane helix</keyword>
<keyword evidence="9 11" id="KW-0472">Membrane</keyword>
<dbReference type="InterPro" id="IPR007873">
    <property type="entry name" value="Glycosyltransferase_ALG3"/>
</dbReference>
<feature type="transmembrane region" description="Helical" evidence="11">
    <location>
        <begin position="276"/>
        <end position="297"/>
    </location>
</feature>
<feature type="transmembrane region" description="Helical" evidence="11">
    <location>
        <begin position="149"/>
        <end position="171"/>
    </location>
</feature>
<reference evidence="12" key="1">
    <citation type="submission" date="2021-01" db="UniProtKB">
        <authorList>
            <consortium name="EnsemblMetazoa"/>
        </authorList>
    </citation>
    <scope>IDENTIFICATION</scope>
</reference>
<dbReference type="EC" id="2.4.1.258" evidence="3"/>
<dbReference type="KEGG" id="vde:111253320"/>
<dbReference type="OrthoDB" id="20028at2759"/>
<dbReference type="CTD" id="10195"/>
<keyword evidence="6 11" id="KW-0812">Transmembrane</keyword>
<evidence type="ECO:0000256" key="8">
    <source>
        <dbReference type="ARBA" id="ARBA00022989"/>
    </source>
</evidence>
<feature type="transmembrane region" description="Helical" evidence="11">
    <location>
        <begin position="317"/>
        <end position="335"/>
    </location>
</feature>
<name>A0A7M7KNA4_VARDE</name>
<evidence type="ECO:0000256" key="10">
    <source>
        <dbReference type="ARBA" id="ARBA00049506"/>
    </source>
</evidence>
<evidence type="ECO:0000256" key="5">
    <source>
        <dbReference type="ARBA" id="ARBA00022679"/>
    </source>
</evidence>
<evidence type="ECO:0000256" key="1">
    <source>
        <dbReference type="ARBA" id="ARBA00004477"/>
    </source>
</evidence>
<feature type="transmembrane region" description="Helical" evidence="11">
    <location>
        <begin position="347"/>
        <end position="368"/>
    </location>
</feature>
<feature type="transmembrane region" description="Helical" evidence="11">
    <location>
        <begin position="178"/>
        <end position="206"/>
    </location>
</feature>
<dbReference type="InParanoid" id="A0A7M7KNA4"/>
<comment type="pathway">
    <text evidence="2">Protein modification; protein glycosylation.</text>
</comment>
<evidence type="ECO:0000256" key="2">
    <source>
        <dbReference type="ARBA" id="ARBA00004922"/>
    </source>
</evidence>
<evidence type="ECO:0000313" key="13">
    <source>
        <dbReference type="Proteomes" id="UP000594260"/>
    </source>
</evidence>
<keyword evidence="4" id="KW-0328">Glycosyltransferase</keyword>
<accession>A0A7M7KNA4</accession>
<keyword evidence="7" id="KW-0256">Endoplasmic reticulum</keyword>
<keyword evidence="13" id="KW-1185">Reference proteome</keyword>
<comment type="subcellular location">
    <subcellularLocation>
        <location evidence="1">Endoplasmic reticulum membrane</location>
        <topology evidence="1">Multi-pass membrane protein</topology>
    </subcellularLocation>
</comment>
<dbReference type="GO" id="GO:0005789">
    <property type="term" value="C:endoplasmic reticulum membrane"/>
    <property type="evidence" value="ECO:0007669"/>
    <property type="project" value="UniProtKB-SubCell"/>
</dbReference>
<evidence type="ECO:0000256" key="3">
    <source>
        <dbReference type="ARBA" id="ARBA00011964"/>
    </source>
</evidence>
<dbReference type="PANTHER" id="PTHR12646">
    <property type="entry name" value="NOT56 - RELATED"/>
    <property type="match status" value="1"/>
</dbReference>
<evidence type="ECO:0000256" key="6">
    <source>
        <dbReference type="ARBA" id="ARBA00022692"/>
    </source>
</evidence>
<proteinExistence type="predicted"/>
<protein>
    <recommendedName>
        <fullName evidence="3">dolichyl-P-Man:Man5GlcNAc2-PP-dolichol alpha-1,3-mannosyltransferase</fullName>
        <ecNumber evidence="3">2.4.1.258</ecNumber>
    </recommendedName>
</protein>
<dbReference type="FunCoup" id="A0A7M7KNA4">
    <property type="interactions" value="1153"/>
</dbReference>
<organism evidence="12 13">
    <name type="scientific">Varroa destructor</name>
    <name type="common">Honeybee mite</name>
    <dbReference type="NCBI Taxonomy" id="109461"/>
    <lineage>
        <taxon>Eukaryota</taxon>
        <taxon>Metazoa</taxon>
        <taxon>Ecdysozoa</taxon>
        <taxon>Arthropoda</taxon>
        <taxon>Chelicerata</taxon>
        <taxon>Arachnida</taxon>
        <taxon>Acari</taxon>
        <taxon>Parasitiformes</taxon>
        <taxon>Mesostigmata</taxon>
        <taxon>Gamasina</taxon>
        <taxon>Dermanyssoidea</taxon>
        <taxon>Varroidae</taxon>
        <taxon>Varroa</taxon>
    </lineage>
</organism>
<feature type="transmembrane region" description="Helical" evidence="11">
    <location>
        <begin position="83"/>
        <end position="99"/>
    </location>
</feature>